<evidence type="ECO:0000259" key="1">
    <source>
        <dbReference type="Pfam" id="PF13338"/>
    </source>
</evidence>
<gene>
    <name evidence="2" type="ORF">Q6348_02760</name>
</gene>
<evidence type="ECO:0000313" key="3">
    <source>
        <dbReference type="Proteomes" id="UP001232536"/>
    </source>
</evidence>
<proteinExistence type="predicted"/>
<feature type="domain" description="AbiEi antitoxin N-terminal" evidence="1">
    <location>
        <begin position="7"/>
        <end position="50"/>
    </location>
</feature>
<dbReference type="Pfam" id="PF13338">
    <property type="entry name" value="AbiEi_4"/>
    <property type="match status" value="1"/>
</dbReference>
<organism evidence="2 3">
    <name type="scientific">Actinotalea lenta</name>
    <dbReference type="NCBI Taxonomy" id="3064654"/>
    <lineage>
        <taxon>Bacteria</taxon>
        <taxon>Bacillati</taxon>
        <taxon>Actinomycetota</taxon>
        <taxon>Actinomycetes</taxon>
        <taxon>Micrococcales</taxon>
        <taxon>Cellulomonadaceae</taxon>
        <taxon>Actinotalea</taxon>
    </lineage>
</organism>
<comment type="caution">
    <text evidence="2">The sequence shown here is derived from an EMBL/GenBank/DDBJ whole genome shotgun (WGS) entry which is preliminary data.</text>
</comment>
<protein>
    <submittedName>
        <fullName evidence="2">Type IV toxin-antitoxin system AbiEi family antitoxin domain-containing protein</fullName>
    </submittedName>
</protein>
<name>A0ABT9D5P8_9CELL</name>
<reference evidence="2 3" key="1">
    <citation type="submission" date="2023-07" db="EMBL/GenBank/DDBJ databases">
        <title>Description of novel actinomycetes strains, isolated from tidal flat sediment.</title>
        <authorList>
            <person name="Lu C."/>
        </authorList>
    </citation>
    <scope>NUCLEOTIDE SEQUENCE [LARGE SCALE GENOMIC DNA]</scope>
    <source>
        <strain evidence="2 3">SYSU T00b441</strain>
    </source>
</reference>
<dbReference type="RefSeq" id="WP_304599806.1">
    <property type="nucleotide sequence ID" value="NZ_JAUQYP010000001.1"/>
</dbReference>
<keyword evidence="3" id="KW-1185">Reference proteome</keyword>
<dbReference type="EMBL" id="JAUQYP010000001">
    <property type="protein sequence ID" value="MDO8106115.1"/>
    <property type="molecule type" value="Genomic_DNA"/>
</dbReference>
<dbReference type="InterPro" id="IPR025159">
    <property type="entry name" value="AbiEi_N"/>
</dbReference>
<dbReference type="Proteomes" id="UP001232536">
    <property type="component" value="Unassembled WGS sequence"/>
</dbReference>
<accession>A0ABT9D5P8</accession>
<sequence>MARTDDALARLAARQDGVVTTGQALSLGFSGSWLDRRVRAGHWQRLHHGVLATFSGPVGWQASARAALLYAGAGAALSHRSAAYRHEMLDRPPRPIELSIPRSRAVRPSAGVRIYRREPMPPAFGRLRTVELVHTIVDLIAGADSTDDVVGLLTDASRAGAPPAQVREALLDRPTVRGRALALELCGLAEAGVESPLELRYHRDVERRHRLPTADLQVRDVVDGQWVRADTRYRDFGVVVELDGALWHAAARRDADVWRDNAVLIARGDLTLRYRWRHVAVAPCRTAAQVATALAARGWAGTPHPCGAGCGVGRG</sequence>
<evidence type="ECO:0000313" key="2">
    <source>
        <dbReference type="EMBL" id="MDO8106115.1"/>
    </source>
</evidence>